<protein>
    <submittedName>
        <fullName evidence="2">Uncharacterized protein</fullName>
    </submittedName>
</protein>
<dbReference type="VEuPathDB" id="FungiDB:BLGHR1_15123"/>
<proteinExistence type="predicted"/>
<evidence type="ECO:0000256" key="1">
    <source>
        <dbReference type="SAM" id="MobiDB-lite"/>
    </source>
</evidence>
<sequence>MDPELSTTATCPERPPPAAFIKADYVPKESTPIPKKQPTIEKETPSSLWTDIYIELVCNTFKPYNCDTFMAHTHIASAISAKLGQSAPPLTYLIVSTCDNVCWVCVAKSDLLKFVDSVTSWEGYDVPIGRITWNYKGGSNWMCLLEEYEKEKARERAEEDKKENEKKEKEKKENERKEREKKEKEDREKKEKEDKEEEKA</sequence>
<organism evidence="2 3">
    <name type="scientific">Blumeria hordei</name>
    <name type="common">Barley powdery mildew</name>
    <name type="synonym">Blumeria graminis f. sp. hordei</name>
    <dbReference type="NCBI Taxonomy" id="2867405"/>
    <lineage>
        <taxon>Eukaryota</taxon>
        <taxon>Fungi</taxon>
        <taxon>Dikarya</taxon>
        <taxon>Ascomycota</taxon>
        <taxon>Pezizomycotina</taxon>
        <taxon>Leotiomycetes</taxon>
        <taxon>Erysiphales</taxon>
        <taxon>Erysiphaceae</taxon>
        <taxon>Blumeria</taxon>
    </lineage>
</organism>
<gene>
    <name evidence="2" type="ORF">BLGHR1_15123</name>
</gene>
<accession>A0A383UWN0</accession>
<reference evidence="2 3" key="1">
    <citation type="submission" date="2017-11" db="EMBL/GenBank/DDBJ databases">
        <authorList>
            <person name="Kracher B."/>
        </authorList>
    </citation>
    <scope>NUCLEOTIDE SEQUENCE [LARGE SCALE GENOMIC DNA]</scope>
    <source>
        <strain evidence="2 3">RACE1</strain>
    </source>
</reference>
<evidence type="ECO:0000313" key="2">
    <source>
        <dbReference type="EMBL" id="SZF04327.1"/>
    </source>
</evidence>
<feature type="region of interest" description="Disordered" evidence="1">
    <location>
        <begin position="154"/>
        <end position="200"/>
    </location>
</feature>
<dbReference type="Proteomes" id="UP000275772">
    <property type="component" value="Unassembled WGS sequence"/>
</dbReference>
<dbReference type="EMBL" id="UNSH01000064">
    <property type="protein sequence ID" value="SZF04327.1"/>
    <property type="molecule type" value="Genomic_DNA"/>
</dbReference>
<name>A0A383UWN0_BLUHO</name>
<evidence type="ECO:0000313" key="3">
    <source>
        <dbReference type="Proteomes" id="UP000275772"/>
    </source>
</evidence>
<dbReference type="AlphaFoldDB" id="A0A383UWN0"/>